<evidence type="ECO:0000313" key="2">
    <source>
        <dbReference type="Proteomes" id="UP000515847"/>
    </source>
</evidence>
<accession>A0A7G6E0N5</accession>
<dbReference type="Proteomes" id="UP000515847">
    <property type="component" value="Chromosome"/>
</dbReference>
<sequence length="78" mass="8593">MPFSHKLNHLMEIFGVSNNRLAKALSIDASLVSRWRTGNRVPAQDSPYIKKNRLILFRAGKAGFSEDCSLGNYGPATG</sequence>
<proteinExistence type="predicted"/>
<keyword evidence="2" id="KW-1185">Reference proteome</keyword>
<organism evidence="1 2">
    <name type="scientific">Thermanaerosceptrum fracticalcis</name>
    <dbReference type="NCBI Taxonomy" id="1712410"/>
    <lineage>
        <taxon>Bacteria</taxon>
        <taxon>Bacillati</taxon>
        <taxon>Bacillota</taxon>
        <taxon>Clostridia</taxon>
        <taxon>Eubacteriales</taxon>
        <taxon>Peptococcaceae</taxon>
        <taxon>Thermanaerosceptrum</taxon>
    </lineage>
</organism>
<dbReference type="AlphaFoldDB" id="A0A7G6E0N5"/>
<reference evidence="1 2" key="1">
    <citation type="journal article" date="2019" name="Front. Microbiol.">
        <title>Thermoanaerosceptrum fracticalcis gen. nov. sp. nov., a Novel Fumarate-Fermenting Microorganism From a Deep Fractured Carbonate Aquifer of the US Great Basin.</title>
        <authorList>
            <person name="Hamilton-Brehm S.D."/>
            <person name="Stewart L.E."/>
            <person name="Zavarin M."/>
            <person name="Caldwell M."/>
            <person name="Lawson P.A."/>
            <person name="Onstott T.C."/>
            <person name="Grzymski J."/>
            <person name="Neveux I."/>
            <person name="Lollar B.S."/>
            <person name="Russell C.E."/>
            <person name="Moser D.P."/>
        </authorList>
    </citation>
    <scope>NUCLEOTIDE SEQUENCE [LARGE SCALE GENOMIC DNA]</scope>
    <source>
        <strain evidence="1 2">DRI-13</strain>
    </source>
</reference>
<dbReference type="InterPro" id="IPR010982">
    <property type="entry name" value="Lambda_DNA-bd_dom_sf"/>
</dbReference>
<dbReference type="RefSeq" id="WP_034419905.1">
    <property type="nucleotide sequence ID" value="NZ_CP045798.1"/>
</dbReference>
<dbReference type="KEGG" id="tfr:BR63_04535"/>
<evidence type="ECO:0000313" key="1">
    <source>
        <dbReference type="EMBL" id="QNB45639.1"/>
    </source>
</evidence>
<dbReference type="Gene3D" id="1.10.260.40">
    <property type="entry name" value="lambda repressor-like DNA-binding domains"/>
    <property type="match status" value="1"/>
</dbReference>
<dbReference type="GO" id="GO:0003677">
    <property type="term" value="F:DNA binding"/>
    <property type="evidence" value="ECO:0007669"/>
    <property type="project" value="InterPro"/>
</dbReference>
<protein>
    <submittedName>
        <fullName evidence="1">Uncharacterized protein</fullName>
    </submittedName>
</protein>
<dbReference type="EMBL" id="CP045798">
    <property type="protein sequence ID" value="QNB45639.1"/>
    <property type="molecule type" value="Genomic_DNA"/>
</dbReference>
<gene>
    <name evidence="1" type="ORF">BR63_04535</name>
</gene>
<dbReference type="OrthoDB" id="1776393at2"/>
<name>A0A7G6E0N5_THEFR</name>
<dbReference type="SUPFAM" id="SSF47413">
    <property type="entry name" value="lambda repressor-like DNA-binding domains"/>
    <property type="match status" value="1"/>
</dbReference>